<organism evidence="2 3">
    <name type="scientific">Portunus trituberculatus</name>
    <name type="common">Swimming crab</name>
    <name type="synonym">Neptunus trituberculatus</name>
    <dbReference type="NCBI Taxonomy" id="210409"/>
    <lineage>
        <taxon>Eukaryota</taxon>
        <taxon>Metazoa</taxon>
        <taxon>Ecdysozoa</taxon>
        <taxon>Arthropoda</taxon>
        <taxon>Crustacea</taxon>
        <taxon>Multicrustacea</taxon>
        <taxon>Malacostraca</taxon>
        <taxon>Eumalacostraca</taxon>
        <taxon>Eucarida</taxon>
        <taxon>Decapoda</taxon>
        <taxon>Pleocyemata</taxon>
        <taxon>Brachyura</taxon>
        <taxon>Eubrachyura</taxon>
        <taxon>Portunoidea</taxon>
        <taxon>Portunidae</taxon>
        <taxon>Portuninae</taxon>
        <taxon>Portunus</taxon>
    </lineage>
</organism>
<keyword evidence="1" id="KW-0472">Membrane</keyword>
<evidence type="ECO:0000313" key="2">
    <source>
        <dbReference type="EMBL" id="MPC74318.1"/>
    </source>
</evidence>
<feature type="transmembrane region" description="Helical" evidence="1">
    <location>
        <begin position="58"/>
        <end position="80"/>
    </location>
</feature>
<comment type="caution">
    <text evidence="2">The sequence shown here is derived from an EMBL/GenBank/DDBJ whole genome shotgun (WGS) entry which is preliminary data.</text>
</comment>
<dbReference type="EMBL" id="VSRR010038693">
    <property type="protein sequence ID" value="MPC74318.1"/>
    <property type="molecule type" value="Genomic_DNA"/>
</dbReference>
<sequence length="131" mass="14060">MQLPSTLITNINNKSNNKQQQNCQRRAITSQPSHNTEGESALCLALLPGCWCGAARRAVLCCAVLCCAVLCCAMLCYAVLLGGAAIVFPRTFSLAAILPASLPPYLPSSLFRSLPRLPDCPPPHTPRSHIE</sequence>
<dbReference type="AlphaFoldDB" id="A0A5B7I042"/>
<evidence type="ECO:0000256" key="1">
    <source>
        <dbReference type="SAM" id="Phobius"/>
    </source>
</evidence>
<reference evidence="2 3" key="1">
    <citation type="submission" date="2019-05" db="EMBL/GenBank/DDBJ databases">
        <title>Another draft genome of Portunus trituberculatus and its Hox gene families provides insights of decapod evolution.</title>
        <authorList>
            <person name="Jeong J.-H."/>
            <person name="Song I."/>
            <person name="Kim S."/>
            <person name="Choi T."/>
            <person name="Kim D."/>
            <person name="Ryu S."/>
            <person name="Kim W."/>
        </authorList>
    </citation>
    <scope>NUCLEOTIDE SEQUENCE [LARGE SCALE GENOMIC DNA]</scope>
    <source>
        <tissue evidence="2">Muscle</tissue>
    </source>
</reference>
<keyword evidence="1" id="KW-0812">Transmembrane</keyword>
<keyword evidence="1" id="KW-1133">Transmembrane helix</keyword>
<gene>
    <name evidence="2" type="ORF">E2C01_068675</name>
</gene>
<evidence type="ECO:0000313" key="3">
    <source>
        <dbReference type="Proteomes" id="UP000324222"/>
    </source>
</evidence>
<accession>A0A5B7I042</accession>
<name>A0A5B7I042_PORTR</name>
<keyword evidence="3" id="KW-1185">Reference proteome</keyword>
<dbReference type="Proteomes" id="UP000324222">
    <property type="component" value="Unassembled WGS sequence"/>
</dbReference>
<proteinExistence type="predicted"/>
<protein>
    <submittedName>
        <fullName evidence="2">Uncharacterized protein</fullName>
    </submittedName>
</protein>